<dbReference type="EMBL" id="BLPG01000001">
    <property type="protein sequence ID" value="GFJ92656.1"/>
    <property type="molecule type" value="Genomic_DNA"/>
</dbReference>
<protein>
    <submittedName>
        <fullName evidence="1">Uncharacterized protein</fullName>
    </submittedName>
</protein>
<reference evidence="1 2" key="1">
    <citation type="submission" date="2020-03" db="EMBL/GenBank/DDBJ databases">
        <title>Whole genome shotgun sequence of Phytohabitans rumicis NBRC 108638.</title>
        <authorList>
            <person name="Komaki H."/>
            <person name="Tamura T."/>
        </authorList>
    </citation>
    <scope>NUCLEOTIDE SEQUENCE [LARGE SCALE GENOMIC DNA]</scope>
    <source>
        <strain evidence="1 2">NBRC 108638</strain>
    </source>
</reference>
<sequence>MDRAAPSRPSTDADPLEAVRHTPLSRISRDNVDLVNVVRRRVLRAAPDLVTVEATPFQSAI</sequence>
<accession>A0A6V8LF03</accession>
<evidence type="ECO:0000313" key="1">
    <source>
        <dbReference type="EMBL" id="GFJ92656.1"/>
    </source>
</evidence>
<organism evidence="1 2">
    <name type="scientific">Phytohabitans rumicis</name>
    <dbReference type="NCBI Taxonomy" id="1076125"/>
    <lineage>
        <taxon>Bacteria</taxon>
        <taxon>Bacillati</taxon>
        <taxon>Actinomycetota</taxon>
        <taxon>Actinomycetes</taxon>
        <taxon>Micromonosporales</taxon>
        <taxon>Micromonosporaceae</taxon>
    </lineage>
</organism>
<reference evidence="1 2" key="2">
    <citation type="submission" date="2020-03" db="EMBL/GenBank/DDBJ databases">
        <authorList>
            <person name="Ichikawa N."/>
            <person name="Kimura A."/>
            <person name="Kitahashi Y."/>
            <person name="Uohara A."/>
        </authorList>
    </citation>
    <scope>NUCLEOTIDE SEQUENCE [LARGE SCALE GENOMIC DNA]</scope>
    <source>
        <strain evidence="1 2">NBRC 108638</strain>
    </source>
</reference>
<dbReference type="Proteomes" id="UP000482960">
    <property type="component" value="Unassembled WGS sequence"/>
</dbReference>
<evidence type="ECO:0000313" key="2">
    <source>
        <dbReference type="Proteomes" id="UP000482960"/>
    </source>
</evidence>
<keyword evidence="2" id="KW-1185">Reference proteome</keyword>
<gene>
    <name evidence="1" type="ORF">Prum_062980</name>
</gene>
<dbReference type="RefSeq" id="WP_173079482.1">
    <property type="nucleotide sequence ID" value="NZ_BAABJB010000011.1"/>
</dbReference>
<proteinExistence type="predicted"/>
<name>A0A6V8LF03_9ACTN</name>
<comment type="caution">
    <text evidence="1">The sequence shown here is derived from an EMBL/GenBank/DDBJ whole genome shotgun (WGS) entry which is preliminary data.</text>
</comment>
<dbReference type="AlphaFoldDB" id="A0A6V8LF03"/>